<accession>A0ABN1TXN6</accession>
<keyword evidence="2 5" id="KW-0378">Hydrolase</keyword>
<organism evidence="5 6">
    <name type="scientific">Nocardioides dubius</name>
    <dbReference type="NCBI Taxonomy" id="317019"/>
    <lineage>
        <taxon>Bacteria</taxon>
        <taxon>Bacillati</taxon>
        <taxon>Actinomycetota</taxon>
        <taxon>Actinomycetes</taxon>
        <taxon>Propionibacteriales</taxon>
        <taxon>Nocardioidaceae</taxon>
        <taxon>Nocardioides</taxon>
    </lineage>
</organism>
<proteinExistence type="inferred from homology"/>
<gene>
    <name evidence="5" type="ORF">GCM10009668_29090</name>
</gene>
<evidence type="ECO:0000313" key="6">
    <source>
        <dbReference type="Proteomes" id="UP001501581"/>
    </source>
</evidence>
<feature type="active site" evidence="3">
    <location>
        <position position="156"/>
    </location>
</feature>
<dbReference type="PANTHER" id="PTHR48081:SF8">
    <property type="entry name" value="ALPHA_BETA HYDROLASE FOLD-3 DOMAIN-CONTAINING PROTEIN-RELATED"/>
    <property type="match status" value="1"/>
</dbReference>
<evidence type="ECO:0000313" key="5">
    <source>
        <dbReference type="EMBL" id="GAA1107294.1"/>
    </source>
</evidence>
<evidence type="ECO:0000256" key="2">
    <source>
        <dbReference type="ARBA" id="ARBA00022801"/>
    </source>
</evidence>
<dbReference type="EMBL" id="BAAALG010000011">
    <property type="protein sequence ID" value="GAA1107294.1"/>
    <property type="molecule type" value="Genomic_DNA"/>
</dbReference>
<dbReference type="InterPro" id="IPR050300">
    <property type="entry name" value="GDXG_lipolytic_enzyme"/>
</dbReference>
<feature type="domain" description="Alpha/beta hydrolase fold-3" evidence="4">
    <location>
        <begin position="79"/>
        <end position="278"/>
    </location>
</feature>
<dbReference type="InterPro" id="IPR029058">
    <property type="entry name" value="AB_hydrolase_fold"/>
</dbReference>
<comment type="caution">
    <text evidence="5">The sequence shown here is derived from an EMBL/GenBank/DDBJ whole genome shotgun (WGS) entry which is preliminary data.</text>
</comment>
<dbReference type="SUPFAM" id="SSF53474">
    <property type="entry name" value="alpha/beta-Hydrolases"/>
    <property type="match status" value="1"/>
</dbReference>
<dbReference type="PROSITE" id="PS01173">
    <property type="entry name" value="LIPASE_GDXG_HIS"/>
    <property type="match status" value="1"/>
</dbReference>
<dbReference type="InterPro" id="IPR033140">
    <property type="entry name" value="Lipase_GDXG_put_SER_AS"/>
</dbReference>
<dbReference type="Pfam" id="PF07859">
    <property type="entry name" value="Abhydrolase_3"/>
    <property type="match status" value="1"/>
</dbReference>
<sequence length="305" mass="31658">MALEPQIAGMLQFMADSGYPPIHESSVHDARKGMVAMAAVCQVAGGPIPVDVSDLEIAGRPARCYRPLGAADGVARPTVLFLHGGGFVIGDLDTHDQPCRRLAVDLDAVVVALDYRLAPEHPFPAGAEDAVAAAREIAASLEAFGGSDRLGVAGDSAGGNLAAVVAQQVPEVSAQLLIYPSVDALGDYPSRAENAEGYLLEAATMVWFFGHYVTAGADATDPRLSPLHGVRAGLAPAVVVTAGFDPLRDEGLAYAAALREAGVAVESLHAEELIHGFLDMGKMSPGSEQTVTAMHQAFARLLNVT</sequence>
<evidence type="ECO:0000256" key="3">
    <source>
        <dbReference type="PROSITE-ProRule" id="PRU10038"/>
    </source>
</evidence>
<dbReference type="InterPro" id="IPR002168">
    <property type="entry name" value="Lipase_GDXG_HIS_AS"/>
</dbReference>
<protein>
    <submittedName>
        <fullName evidence="5">Alpha/beta hydrolase</fullName>
    </submittedName>
</protein>
<evidence type="ECO:0000259" key="4">
    <source>
        <dbReference type="Pfam" id="PF07859"/>
    </source>
</evidence>
<name>A0ABN1TXN6_9ACTN</name>
<keyword evidence="6" id="KW-1185">Reference proteome</keyword>
<comment type="similarity">
    <text evidence="1">Belongs to the 'GDXG' lipolytic enzyme family.</text>
</comment>
<dbReference type="InterPro" id="IPR013094">
    <property type="entry name" value="AB_hydrolase_3"/>
</dbReference>
<reference evidence="6" key="1">
    <citation type="journal article" date="2019" name="Int. J. Syst. Evol. Microbiol.">
        <title>The Global Catalogue of Microorganisms (GCM) 10K type strain sequencing project: providing services to taxonomists for standard genome sequencing and annotation.</title>
        <authorList>
            <consortium name="The Broad Institute Genomics Platform"/>
            <consortium name="The Broad Institute Genome Sequencing Center for Infectious Disease"/>
            <person name="Wu L."/>
            <person name="Ma J."/>
        </authorList>
    </citation>
    <scope>NUCLEOTIDE SEQUENCE [LARGE SCALE GENOMIC DNA]</scope>
    <source>
        <strain evidence="6">JCM 13008</strain>
    </source>
</reference>
<dbReference type="Gene3D" id="3.40.50.1820">
    <property type="entry name" value="alpha/beta hydrolase"/>
    <property type="match status" value="1"/>
</dbReference>
<dbReference type="RefSeq" id="WP_343995531.1">
    <property type="nucleotide sequence ID" value="NZ_BAAALG010000011.1"/>
</dbReference>
<dbReference type="Proteomes" id="UP001501581">
    <property type="component" value="Unassembled WGS sequence"/>
</dbReference>
<evidence type="ECO:0000256" key="1">
    <source>
        <dbReference type="ARBA" id="ARBA00010515"/>
    </source>
</evidence>
<dbReference type="PANTHER" id="PTHR48081">
    <property type="entry name" value="AB HYDROLASE SUPERFAMILY PROTEIN C4A8.06C"/>
    <property type="match status" value="1"/>
</dbReference>
<dbReference type="GO" id="GO:0016787">
    <property type="term" value="F:hydrolase activity"/>
    <property type="evidence" value="ECO:0007669"/>
    <property type="project" value="UniProtKB-KW"/>
</dbReference>
<dbReference type="PROSITE" id="PS01174">
    <property type="entry name" value="LIPASE_GDXG_SER"/>
    <property type="match status" value="1"/>
</dbReference>